<comment type="pathway">
    <text evidence="3">Isoprenoid biosynthesis; isopentenyl diphosphate biosynthesis via DXP pathway; isopentenyl diphosphate from 1-deoxy-D-xylulose 5-phosphate: step 4/6.</text>
</comment>
<dbReference type="KEGG" id="lpav:PLANPX_5061"/>
<dbReference type="EC" id="4.6.1.12" evidence="4 8"/>
<dbReference type="PANTHER" id="PTHR43181">
    <property type="entry name" value="2-C-METHYL-D-ERYTHRITOL 2,4-CYCLODIPHOSPHATE SYNTHASE, CHLOROPLASTIC"/>
    <property type="match status" value="1"/>
</dbReference>
<evidence type="ECO:0000256" key="4">
    <source>
        <dbReference type="ARBA" id="ARBA00012579"/>
    </source>
</evidence>
<dbReference type="Gene3D" id="3.30.1330.50">
    <property type="entry name" value="2-C-methyl-D-erythritol 2,4-cyclodiphosphate synthase"/>
    <property type="match status" value="1"/>
</dbReference>
<comment type="cofactor">
    <cofactor evidence="2">
        <name>a divalent metal cation</name>
        <dbReference type="ChEBI" id="CHEBI:60240"/>
    </cofactor>
</comment>
<keyword evidence="5" id="KW-0479">Metal-binding</keyword>
<dbReference type="Proteomes" id="UP000326837">
    <property type="component" value="Chromosome"/>
</dbReference>
<name>A0A5K7XPS2_9BACT</name>
<evidence type="ECO:0000256" key="3">
    <source>
        <dbReference type="ARBA" id="ARBA00004709"/>
    </source>
</evidence>
<organism evidence="10 11">
    <name type="scientific">Lacipirellula parvula</name>
    <dbReference type="NCBI Taxonomy" id="2650471"/>
    <lineage>
        <taxon>Bacteria</taxon>
        <taxon>Pseudomonadati</taxon>
        <taxon>Planctomycetota</taxon>
        <taxon>Planctomycetia</taxon>
        <taxon>Pirellulales</taxon>
        <taxon>Lacipirellulaceae</taxon>
        <taxon>Lacipirellula</taxon>
    </lineage>
</organism>
<reference evidence="11" key="1">
    <citation type="submission" date="2019-10" db="EMBL/GenBank/DDBJ databases">
        <title>Lacipirellula parvula gen. nov., sp. nov., representing a lineage of planctomycetes widespread in freshwater anoxic habitats, and description of the family Lacipirellulaceae.</title>
        <authorList>
            <person name="Dedysh S.N."/>
            <person name="Kulichevskaya I.S."/>
            <person name="Beletsky A.V."/>
            <person name="Rakitin A.L."/>
            <person name="Mardanov A.V."/>
            <person name="Ivanova A.A."/>
            <person name="Saltykova V.X."/>
            <person name="Rijpstra W.I.C."/>
            <person name="Sinninghe Damste J.S."/>
            <person name="Ravin N.V."/>
        </authorList>
    </citation>
    <scope>NUCLEOTIDE SEQUENCE [LARGE SCALE GENOMIC DNA]</scope>
    <source>
        <strain evidence="11">PX69</strain>
    </source>
</reference>
<dbReference type="AlphaFoldDB" id="A0A5K7XPS2"/>
<evidence type="ECO:0000256" key="6">
    <source>
        <dbReference type="ARBA" id="ARBA00023229"/>
    </source>
</evidence>
<evidence type="ECO:0000256" key="7">
    <source>
        <dbReference type="ARBA" id="ARBA00023239"/>
    </source>
</evidence>
<dbReference type="CDD" id="cd00554">
    <property type="entry name" value="MECDP_synthase"/>
    <property type="match status" value="1"/>
</dbReference>
<dbReference type="Pfam" id="PF02542">
    <property type="entry name" value="YgbB"/>
    <property type="match status" value="1"/>
</dbReference>
<comment type="similarity">
    <text evidence="8">Belongs to the IspF family.</text>
</comment>
<protein>
    <recommendedName>
        <fullName evidence="4 8">2-C-methyl-D-erythritol 2,4-cyclodiphosphate synthase</fullName>
        <ecNumber evidence="4 8">4.6.1.12</ecNumber>
    </recommendedName>
</protein>
<proteinExistence type="inferred from homology"/>
<dbReference type="SUPFAM" id="SSF69765">
    <property type="entry name" value="IpsF-like"/>
    <property type="match status" value="1"/>
</dbReference>
<evidence type="ECO:0000256" key="1">
    <source>
        <dbReference type="ARBA" id="ARBA00000200"/>
    </source>
</evidence>
<dbReference type="UniPathway" id="UPA00056">
    <property type="reaction ID" value="UER00095"/>
</dbReference>
<keyword evidence="6 8" id="KW-0414">Isoprene biosynthesis</keyword>
<feature type="domain" description="2-C-methyl-D-erythritol 2,4-cyclodiphosphate synthase" evidence="9">
    <location>
        <begin position="1"/>
        <end position="130"/>
    </location>
</feature>
<dbReference type="NCBIfam" id="TIGR00151">
    <property type="entry name" value="ispF"/>
    <property type="match status" value="1"/>
</dbReference>
<dbReference type="GO" id="GO:0019288">
    <property type="term" value="P:isopentenyl diphosphate biosynthetic process, methylerythritol 4-phosphate pathway"/>
    <property type="evidence" value="ECO:0007669"/>
    <property type="project" value="UniProtKB-UniPathway"/>
</dbReference>
<dbReference type="InterPro" id="IPR036571">
    <property type="entry name" value="MECDP_synthase_sf"/>
</dbReference>
<dbReference type="EMBL" id="AP021861">
    <property type="protein sequence ID" value="BBO35449.1"/>
    <property type="molecule type" value="Genomic_DNA"/>
</dbReference>
<evidence type="ECO:0000256" key="8">
    <source>
        <dbReference type="RuleBase" id="RU004395"/>
    </source>
</evidence>
<accession>A0A5K7XPS2</accession>
<evidence type="ECO:0000259" key="9">
    <source>
        <dbReference type="Pfam" id="PF02542"/>
    </source>
</evidence>
<keyword evidence="11" id="KW-1185">Reference proteome</keyword>
<dbReference type="PROSITE" id="PS01350">
    <property type="entry name" value="ISPF"/>
    <property type="match status" value="1"/>
</dbReference>
<evidence type="ECO:0000256" key="2">
    <source>
        <dbReference type="ARBA" id="ARBA00001968"/>
    </source>
</evidence>
<dbReference type="PANTHER" id="PTHR43181:SF1">
    <property type="entry name" value="2-C-METHYL-D-ERYTHRITOL 2,4-CYCLODIPHOSPHATE SYNTHASE, CHLOROPLASTIC"/>
    <property type="match status" value="1"/>
</dbReference>
<comment type="catalytic activity">
    <reaction evidence="1 8">
        <text>4-CDP-2-C-methyl-D-erythritol 2-phosphate = 2-C-methyl-D-erythritol 2,4-cyclic diphosphate + CMP</text>
        <dbReference type="Rhea" id="RHEA:23864"/>
        <dbReference type="ChEBI" id="CHEBI:57919"/>
        <dbReference type="ChEBI" id="CHEBI:58483"/>
        <dbReference type="ChEBI" id="CHEBI:60377"/>
        <dbReference type="EC" id="4.6.1.12"/>
    </reaction>
</comment>
<dbReference type="InterPro" id="IPR003526">
    <property type="entry name" value="MECDP_synthase"/>
</dbReference>
<sequence>MPHDRHAVGHSDADVLLHAVTDALLGAAGLPDIGVLFPNTEEVNRGRDSADMLRLAYDRVVAAGYRLANLDAVVHAQRPKLSPHKAAIVDRVAAILGVEPSQVNVKAKTGEGVGPVGLEELIEARCVVLLEQIKT</sequence>
<evidence type="ECO:0000256" key="5">
    <source>
        <dbReference type="ARBA" id="ARBA00022723"/>
    </source>
</evidence>
<gene>
    <name evidence="10" type="ORF">PLANPX_5061</name>
</gene>
<dbReference type="GO" id="GO:0008685">
    <property type="term" value="F:2-C-methyl-D-erythritol 2,4-cyclodiphosphate synthase activity"/>
    <property type="evidence" value="ECO:0007669"/>
    <property type="project" value="UniProtKB-EC"/>
</dbReference>
<keyword evidence="7 8" id="KW-0456">Lyase</keyword>
<dbReference type="GO" id="GO:0016114">
    <property type="term" value="P:terpenoid biosynthetic process"/>
    <property type="evidence" value="ECO:0007669"/>
    <property type="project" value="InterPro"/>
</dbReference>
<dbReference type="GO" id="GO:0046872">
    <property type="term" value="F:metal ion binding"/>
    <property type="evidence" value="ECO:0007669"/>
    <property type="project" value="UniProtKB-KW"/>
</dbReference>
<evidence type="ECO:0000313" key="11">
    <source>
        <dbReference type="Proteomes" id="UP000326837"/>
    </source>
</evidence>
<evidence type="ECO:0000313" key="10">
    <source>
        <dbReference type="EMBL" id="BBO35449.1"/>
    </source>
</evidence>
<dbReference type="InterPro" id="IPR020555">
    <property type="entry name" value="MECDP_synthase_CS"/>
</dbReference>